<evidence type="ECO:0000313" key="2">
    <source>
        <dbReference type="EMBL" id="WOX20206.1"/>
    </source>
</evidence>
<evidence type="ECO:0000259" key="1">
    <source>
        <dbReference type="Pfam" id="PF03781"/>
    </source>
</evidence>
<dbReference type="InterPro" id="IPR051043">
    <property type="entry name" value="Sulfatase_Mod_Factor_Kinase"/>
</dbReference>
<sequence length="304" mass="32907">MTEGLEIHGVRAVPDGMVWVPGGTFAMGSENFHPEERPVRPVSVAGFFMDIRPVTNAEYAAFVLATGHVTASERPSAPPAPPRIPGSYVFRPTDGPVPLDDRNRWWTYVPGADWRHPQGPASSLEDRADHPVTHVTYTDATAYSAWAGKQLPTEAEWEFAARGGLAGTAYPWGDELAPHGRRMANTWHGDFPWRRAAPHGTSPVGAYDRNGLGLHDMVGNVWEWTSDPAAAELAARSAHPCRVPDADGAAEGSRSAVARHAHRVVKGGSHLCAPRSCHHFRPAARLAEAETTAACHLGFRCVSR</sequence>
<accession>A0ABZ0LLA7</accession>
<dbReference type="Proteomes" id="UP001301731">
    <property type="component" value="Chromosome"/>
</dbReference>
<name>A0ABZ0LLA7_9ACTN</name>
<dbReference type="SUPFAM" id="SSF56436">
    <property type="entry name" value="C-type lectin-like"/>
    <property type="match status" value="1"/>
</dbReference>
<keyword evidence="3" id="KW-1185">Reference proteome</keyword>
<dbReference type="RefSeq" id="WP_318100544.1">
    <property type="nucleotide sequence ID" value="NZ_CP137573.1"/>
</dbReference>
<gene>
    <name evidence="2" type="ORF">R2D22_01890</name>
</gene>
<dbReference type="Gene3D" id="3.90.1580.10">
    <property type="entry name" value="paralog of FGE (formylglycine-generating enzyme)"/>
    <property type="match status" value="1"/>
</dbReference>
<reference evidence="2 3" key="1">
    <citation type="submission" date="2023-10" db="EMBL/GenBank/DDBJ databases">
        <title>The genome sequence of Streptomyces sp. HUAS YS2.</title>
        <authorList>
            <person name="Mo P."/>
        </authorList>
    </citation>
    <scope>NUCLEOTIDE SEQUENCE [LARGE SCALE GENOMIC DNA]</scope>
    <source>
        <strain evidence="2 3">HUAS YS2</strain>
    </source>
</reference>
<feature type="domain" description="Sulfatase-modifying factor enzyme-like" evidence="1">
    <location>
        <begin position="15"/>
        <end position="302"/>
    </location>
</feature>
<evidence type="ECO:0000313" key="3">
    <source>
        <dbReference type="Proteomes" id="UP001301731"/>
    </source>
</evidence>
<dbReference type="PANTHER" id="PTHR23150:SF19">
    <property type="entry name" value="FORMYLGLYCINE-GENERATING ENZYME"/>
    <property type="match status" value="1"/>
</dbReference>
<dbReference type="InterPro" id="IPR042095">
    <property type="entry name" value="SUMF_sf"/>
</dbReference>
<dbReference type="EMBL" id="CP137573">
    <property type="protein sequence ID" value="WOX20206.1"/>
    <property type="molecule type" value="Genomic_DNA"/>
</dbReference>
<dbReference type="PANTHER" id="PTHR23150">
    <property type="entry name" value="SULFATASE MODIFYING FACTOR 1, 2"/>
    <property type="match status" value="1"/>
</dbReference>
<proteinExistence type="predicted"/>
<dbReference type="InterPro" id="IPR005532">
    <property type="entry name" value="SUMF_dom"/>
</dbReference>
<organism evidence="2 3">
    <name type="scientific">Streptomyces solicathayae</name>
    <dbReference type="NCBI Taxonomy" id="3081768"/>
    <lineage>
        <taxon>Bacteria</taxon>
        <taxon>Bacillati</taxon>
        <taxon>Actinomycetota</taxon>
        <taxon>Actinomycetes</taxon>
        <taxon>Kitasatosporales</taxon>
        <taxon>Streptomycetaceae</taxon>
        <taxon>Streptomyces</taxon>
    </lineage>
</organism>
<protein>
    <submittedName>
        <fullName evidence="2">Formylglycine-generating enzyme family protein</fullName>
    </submittedName>
</protein>
<dbReference type="InterPro" id="IPR016187">
    <property type="entry name" value="CTDL_fold"/>
</dbReference>
<dbReference type="Pfam" id="PF03781">
    <property type="entry name" value="FGE-sulfatase"/>
    <property type="match status" value="1"/>
</dbReference>